<dbReference type="Gene3D" id="3.40.50.10490">
    <property type="entry name" value="Glucose-6-phosphate isomerase like protein, domain 1"/>
    <property type="match status" value="2"/>
</dbReference>
<dbReference type="GO" id="GO:0048029">
    <property type="term" value="F:monosaccharide binding"/>
    <property type="evidence" value="ECO:0007669"/>
    <property type="project" value="TreeGrafter"/>
</dbReference>
<proteinExistence type="inferred from homology"/>
<dbReference type="EMBL" id="UGQS01000002">
    <property type="protein sequence ID" value="STZ77021.1"/>
    <property type="molecule type" value="Genomic_DNA"/>
</dbReference>
<dbReference type="PROSITE" id="PS00765">
    <property type="entry name" value="P_GLUCOSE_ISOMERASE_1"/>
    <property type="match status" value="1"/>
</dbReference>
<dbReference type="RefSeq" id="WP_066079480.1">
    <property type="nucleotide sequence ID" value="NZ_CP181246.1"/>
</dbReference>
<dbReference type="InterPro" id="IPR035476">
    <property type="entry name" value="SIS_PGI_1"/>
</dbReference>
<comment type="catalytic activity">
    <reaction evidence="6 7 8">
        <text>alpha-D-glucose 6-phosphate = beta-D-fructose 6-phosphate</text>
        <dbReference type="Rhea" id="RHEA:11816"/>
        <dbReference type="ChEBI" id="CHEBI:57634"/>
        <dbReference type="ChEBI" id="CHEBI:58225"/>
        <dbReference type="EC" id="5.3.1.9"/>
    </reaction>
</comment>
<dbReference type="GO" id="GO:0006094">
    <property type="term" value="P:gluconeogenesis"/>
    <property type="evidence" value="ECO:0007669"/>
    <property type="project" value="UniProtKB-UniRule"/>
</dbReference>
<dbReference type="AlphaFoldDB" id="A0A378UKK0"/>
<evidence type="ECO:0000256" key="7">
    <source>
        <dbReference type="HAMAP-Rule" id="MF_00473"/>
    </source>
</evidence>
<comment type="similarity">
    <text evidence="2 7 8">Belongs to the GPI family.</text>
</comment>
<dbReference type="InterPro" id="IPR046348">
    <property type="entry name" value="SIS_dom_sf"/>
</dbReference>
<keyword evidence="3 7" id="KW-0312">Gluconeogenesis</keyword>
<dbReference type="NCBIfam" id="NF001211">
    <property type="entry name" value="PRK00179.1"/>
    <property type="match status" value="1"/>
</dbReference>
<dbReference type="GO" id="GO:0051156">
    <property type="term" value="P:glucose 6-phosphate metabolic process"/>
    <property type="evidence" value="ECO:0007669"/>
    <property type="project" value="TreeGrafter"/>
</dbReference>
<dbReference type="FunFam" id="1.10.1390.10:FF:000001">
    <property type="entry name" value="Glucose-6-phosphate isomerase"/>
    <property type="match status" value="1"/>
</dbReference>
<dbReference type="SUPFAM" id="SSF53697">
    <property type="entry name" value="SIS domain"/>
    <property type="match status" value="1"/>
</dbReference>
<dbReference type="PROSITE" id="PS51463">
    <property type="entry name" value="P_GLUCOSE_ISOMERASE_3"/>
    <property type="match status" value="1"/>
</dbReference>
<dbReference type="Proteomes" id="UP000254651">
    <property type="component" value="Unassembled WGS sequence"/>
</dbReference>
<dbReference type="UniPathway" id="UPA00109">
    <property type="reaction ID" value="UER00181"/>
</dbReference>
<dbReference type="PANTHER" id="PTHR11469:SF1">
    <property type="entry name" value="GLUCOSE-6-PHOSPHATE ISOMERASE"/>
    <property type="match status" value="1"/>
</dbReference>
<organism evidence="9 10">
    <name type="scientific">Bergeriella denitrificans</name>
    <name type="common">Neisseria denitrificans</name>
    <dbReference type="NCBI Taxonomy" id="494"/>
    <lineage>
        <taxon>Bacteria</taxon>
        <taxon>Pseudomonadati</taxon>
        <taxon>Pseudomonadota</taxon>
        <taxon>Betaproteobacteria</taxon>
        <taxon>Neisseriales</taxon>
        <taxon>Neisseriaceae</taxon>
        <taxon>Bergeriella</taxon>
    </lineage>
</organism>
<comment type="pathway">
    <text evidence="1 7 8">Carbohydrate degradation; glycolysis; D-glyceraldehyde 3-phosphate and glycerone phosphate from D-glucose: step 2/4.</text>
</comment>
<name>A0A378UKK0_BERDE</name>
<comment type="function">
    <text evidence="7">Catalyzes the reversible isomerization of glucose-6-phosphate to fructose-6-phosphate.</text>
</comment>
<keyword evidence="7" id="KW-0963">Cytoplasm</keyword>
<feature type="active site" description="Proton donor" evidence="7">
    <location>
        <position position="351"/>
    </location>
</feature>
<dbReference type="GO" id="GO:0097367">
    <property type="term" value="F:carbohydrate derivative binding"/>
    <property type="evidence" value="ECO:0007669"/>
    <property type="project" value="InterPro"/>
</dbReference>
<feature type="active site" evidence="7">
    <location>
        <position position="382"/>
    </location>
</feature>
<dbReference type="CDD" id="cd05015">
    <property type="entry name" value="SIS_PGI_1"/>
    <property type="match status" value="1"/>
</dbReference>
<dbReference type="UniPathway" id="UPA00138"/>
<protein>
    <recommendedName>
        <fullName evidence="7">Glucose-6-phosphate isomerase</fullName>
        <shortName evidence="7">GPI</shortName>
        <ecNumber evidence="7">5.3.1.9</ecNumber>
    </recommendedName>
    <alternativeName>
        <fullName evidence="7">Phosphoglucose isomerase</fullName>
        <shortName evidence="7">PGI</shortName>
    </alternativeName>
    <alternativeName>
        <fullName evidence="7">Phosphohexose isomerase</fullName>
        <shortName evidence="7">PHI</shortName>
    </alternativeName>
</protein>
<dbReference type="GO" id="GO:0004347">
    <property type="term" value="F:glucose-6-phosphate isomerase activity"/>
    <property type="evidence" value="ECO:0007669"/>
    <property type="project" value="UniProtKB-UniRule"/>
</dbReference>
<evidence type="ECO:0000313" key="10">
    <source>
        <dbReference type="Proteomes" id="UP000254651"/>
    </source>
</evidence>
<evidence type="ECO:0000256" key="8">
    <source>
        <dbReference type="RuleBase" id="RU000612"/>
    </source>
</evidence>
<evidence type="ECO:0000256" key="1">
    <source>
        <dbReference type="ARBA" id="ARBA00004926"/>
    </source>
</evidence>
<keyword evidence="10" id="KW-1185">Reference proteome</keyword>
<dbReference type="CDD" id="cd05016">
    <property type="entry name" value="SIS_PGI_2"/>
    <property type="match status" value="1"/>
</dbReference>
<evidence type="ECO:0000256" key="2">
    <source>
        <dbReference type="ARBA" id="ARBA00006604"/>
    </source>
</evidence>
<dbReference type="InterPro" id="IPR023096">
    <property type="entry name" value="G6P_Isomerase_C"/>
</dbReference>
<dbReference type="PANTHER" id="PTHR11469">
    <property type="entry name" value="GLUCOSE-6-PHOSPHATE ISOMERASE"/>
    <property type="match status" value="1"/>
</dbReference>
<evidence type="ECO:0000256" key="3">
    <source>
        <dbReference type="ARBA" id="ARBA00022432"/>
    </source>
</evidence>
<dbReference type="InterPro" id="IPR035482">
    <property type="entry name" value="SIS_PGI_2"/>
</dbReference>
<dbReference type="Pfam" id="PF00342">
    <property type="entry name" value="PGI"/>
    <property type="match status" value="1"/>
</dbReference>
<dbReference type="Gene3D" id="1.10.1390.10">
    <property type="match status" value="1"/>
</dbReference>
<evidence type="ECO:0000256" key="5">
    <source>
        <dbReference type="ARBA" id="ARBA00023235"/>
    </source>
</evidence>
<dbReference type="PRINTS" id="PR00662">
    <property type="entry name" value="G6PISOMERASE"/>
</dbReference>
<feature type="active site" evidence="7">
    <location>
        <position position="508"/>
    </location>
</feature>
<dbReference type="PROSITE" id="PS00174">
    <property type="entry name" value="P_GLUCOSE_ISOMERASE_2"/>
    <property type="match status" value="1"/>
</dbReference>
<dbReference type="GO" id="GO:0005829">
    <property type="term" value="C:cytosol"/>
    <property type="evidence" value="ECO:0007669"/>
    <property type="project" value="TreeGrafter"/>
</dbReference>
<evidence type="ECO:0000256" key="6">
    <source>
        <dbReference type="ARBA" id="ARBA00029321"/>
    </source>
</evidence>
<dbReference type="GO" id="GO:0006096">
    <property type="term" value="P:glycolytic process"/>
    <property type="evidence" value="ECO:0007669"/>
    <property type="project" value="UniProtKB-UniRule"/>
</dbReference>
<evidence type="ECO:0000256" key="4">
    <source>
        <dbReference type="ARBA" id="ARBA00023152"/>
    </source>
</evidence>
<gene>
    <name evidence="9" type="primary">pgi2</name>
    <name evidence="7" type="synonym">pgi</name>
    <name evidence="9" type="ORF">NCTC10295_01821</name>
</gene>
<dbReference type="HAMAP" id="MF_00473">
    <property type="entry name" value="G6P_isomerase"/>
    <property type="match status" value="1"/>
</dbReference>
<keyword evidence="5 7" id="KW-0413">Isomerase</keyword>
<evidence type="ECO:0000313" key="9">
    <source>
        <dbReference type="EMBL" id="STZ77021.1"/>
    </source>
</evidence>
<accession>A0A378UKK0</accession>
<sequence length="548" mass="60373">MTDFTAAWQALETHQAATAHLHLRDQFAADPQRFQKMHETLHGLLFDYSKNRITDDTLPLLCALAEAAGLPEQMTAMRQGGKINRSEQRAVLHTALRLPESADPVYVDGENIVPKVHRELNHALDFAESILSGAHTGSTGQAITDFVHIGIGGSYLGPLVCIQALEDYCRHVRVHFVSNADDACIARTLAALNPETTLFCVASKSFGTPETLLNAEAARAWYRAAGLPEQDIGRHFCAISSNTEAALDFGIQPDKVFAMFDWVGGRYSVWSAIGLPVMVALGAARFRELLQGAHAMDEHFFHTAFRHNIPVLMGLLHVWYNNFHQADGHTVVPYSHNMRRFPGWLNQLDMESCGKSRTADGAPVSCPTGGIVFGEEGVDCQHAYFQLLHQGTRLVPCDFIVPMTTPHQIGLQHRFTVANAFAQAEALMRGKTLAEARAELADLPEAERDILAPQKEFPGNRPSNSLLLDEINPFNLGMLLAAYEHKIFVQGTIWGINPFDQWGVEYGKILAKTIEPELSSTATPQHDSSTNGLIAHYRACQKSAAHEA</sequence>
<dbReference type="EC" id="5.3.1.9" evidence="7"/>
<dbReference type="InterPro" id="IPR018189">
    <property type="entry name" value="Phosphoglucose_isomerase_CS"/>
</dbReference>
<keyword evidence="4 7" id="KW-0324">Glycolysis</keyword>
<reference evidence="9 10" key="1">
    <citation type="submission" date="2018-06" db="EMBL/GenBank/DDBJ databases">
        <authorList>
            <consortium name="Pathogen Informatics"/>
            <person name="Doyle S."/>
        </authorList>
    </citation>
    <scope>NUCLEOTIDE SEQUENCE [LARGE SCALE GENOMIC DNA]</scope>
    <source>
        <strain evidence="9 10">NCTC10295</strain>
    </source>
</reference>
<comment type="pathway">
    <text evidence="7">Carbohydrate biosynthesis; gluconeogenesis.</text>
</comment>
<dbReference type="InterPro" id="IPR001672">
    <property type="entry name" value="G6P_Isomerase"/>
</dbReference>
<comment type="subcellular location">
    <subcellularLocation>
        <location evidence="7">Cytoplasm</location>
    </subcellularLocation>
</comment>